<dbReference type="STRING" id="1229909.NSED_09565"/>
<dbReference type="HOGENOM" id="CLU_010194_2_10_2"/>
<dbReference type="GO" id="GO:0016616">
    <property type="term" value="F:oxidoreductase activity, acting on the CH-OH group of donors, NAD or NADP as acceptor"/>
    <property type="evidence" value="ECO:0007669"/>
    <property type="project" value="UniProtKB-ARBA"/>
</dbReference>
<dbReference type="PRINTS" id="PR00080">
    <property type="entry name" value="SDRFAMILY"/>
</dbReference>
<evidence type="ECO:0000313" key="5">
    <source>
        <dbReference type="Proteomes" id="UP000006100"/>
    </source>
</evidence>
<dbReference type="PATRIC" id="fig|1229909.8.peg.2086"/>
<evidence type="ECO:0000256" key="3">
    <source>
        <dbReference type="RuleBase" id="RU000363"/>
    </source>
</evidence>
<gene>
    <name evidence="4" type="ORF">NSED_09565</name>
</gene>
<dbReference type="KEGG" id="nir:NSED_09565"/>
<dbReference type="Gene3D" id="3.40.50.720">
    <property type="entry name" value="NAD(P)-binding Rossmann-like Domain"/>
    <property type="match status" value="1"/>
</dbReference>
<dbReference type="SUPFAM" id="SSF51735">
    <property type="entry name" value="NAD(P)-binding Rossmann-fold domains"/>
    <property type="match status" value="1"/>
</dbReference>
<sequence length="250" mass="27180">MRYQMIKDKIAIITGASSGIGFATAIALSKAGAKVAIGARRVDRLEDLAKKISSDGGEVFYQKLDVTQRSECENFAKAVLDKWGSIDILVNNAGLMPLSFFKSLKVDEWDKMIDVNIKGVLYSTGAVISHMKEKKSGHIVNLSSVAGRIVFPAGSVYCATKHAVAAFSEGLRQEFSVRSNIRVTSIEPGVVATELNDTITDESLQGFIENAKKMESLQAEDIANAILYAVNSPSHVNVNEILIRPTTQER</sequence>
<name>K0BBQ4_9ARCH</name>
<dbReference type="Pfam" id="PF00106">
    <property type="entry name" value="adh_short"/>
    <property type="match status" value="1"/>
</dbReference>
<dbReference type="FunFam" id="3.40.50.720:FF:000047">
    <property type="entry name" value="NADP-dependent L-serine/L-allo-threonine dehydrogenase"/>
    <property type="match status" value="1"/>
</dbReference>
<dbReference type="Proteomes" id="UP000006100">
    <property type="component" value="Chromosome"/>
</dbReference>
<keyword evidence="2" id="KW-0560">Oxidoreductase</keyword>
<evidence type="ECO:0000313" key="4">
    <source>
        <dbReference type="EMBL" id="AFS83703.1"/>
    </source>
</evidence>
<dbReference type="PRINTS" id="PR00081">
    <property type="entry name" value="GDHRDH"/>
</dbReference>
<dbReference type="InterPro" id="IPR002347">
    <property type="entry name" value="SDR_fam"/>
</dbReference>
<dbReference type="EMBL" id="CP003843">
    <property type="protein sequence ID" value="AFS83703.1"/>
    <property type="molecule type" value="Genomic_DNA"/>
</dbReference>
<evidence type="ECO:0000256" key="1">
    <source>
        <dbReference type="ARBA" id="ARBA00006484"/>
    </source>
</evidence>
<keyword evidence="5" id="KW-1185">Reference proteome</keyword>
<reference evidence="4 5" key="1">
    <citation type="journal article" date="2012" name="J. Bacteriol.">
        <title>Draft Genome Sequence of an Ammonia-Oxidizing Archaeon, "Candidatus Nitrosopumilus sediminis" AR2, from Svalbard in the Arctic Circle.</title>
        <authorList>
            <person name="Park S.J."/>
            <person name="Kim J.G."/>
            <person name="Jung M.Y."/>
            <person name="Kim S.J."/>
            <person name="Cha I.T."/>
            <person name="Ghai R."/>
            <person name="Martin-Cuadrado A.B."/>
            <person name="Rodriguez-Valera F."/>
            <person name="Rhee S.K."/>
        </authorList>
    </citation>
    <scope>NUCLEOTIDE SEQUENCE [LARGE SCALE GENOMIC DNA]</scope>
    <source>
        <strain evidence="4 5">AR2</strain>
    </source>
</reference>
<dbReference type="PANTHER" id="PTHR43115">
    <property type="entry name" value="DEHYDROGENASE/REDUCTASE SDR FAMILY MEMBER 11"/>
    <property type="match status" value="1"/>
</dbReference>
<dbReference type="eggNOG" id="arCOG01265">
    <property type="taxonomic scope" value="Archaea"/>
</dbReference>
<organism evidence="4 5">
    <name type="scientific">Candidatus Nitrosopumilus sediminis</name>
    <dbReference type="NCBI Taxonomy" id="1229909"/>
    <lineage>
        <taxon>Archaea</taxon>
        <taxon>Nitrososphaerota</taxon>
        <taxon>Nitrososphaeria</taxon>
        <taxon>Nitrosopumilales</taxon>
        <taxon>Nitrosopumilaceae</taxon>
        <taxon>Nitrosopumilus</taxon>
    </lineage>
</organism>
<evidence type="ECO:0000256" key="2">
    <source>
        <dbReference type="ARBA" id="ARBA00023002"/>
    </source>
</evidence>
<dbReference type="PROSITE" id="PS00061">
    <property type="entry name" value="ADH_SHORT"/>
    <property type="match status" value="1"/>
</dbReference>
<dbReference type="PANTHER" id="PTHR43115:SF4">
    <property type="entry name" value="DEHYDROGENASE_REDUCTASE SDR FAMILY MEMBER 11"/>
    <property type="match status" value="1"/>
</dbReference>
<protein>
    <submittedName>
        <fullName evidence="4">Short-chain dehydrogenase/reductase SDR</fullName>
    </submittedName>
</protein>
<dbReference type="InterPro" id="IPR036291">
    <property type="entry name" value="NAD(P)-bd_dom_sf"/>
</dbReference>
<dbReference type="AlphaFoldDB" id="K0BBQ4"/>
<accession>K0BBQ4</accession>
<dbReference type="InterPro" id="IPR020904">
    <property type="entry name" value="Sc_DH/Rdtase_CS"/>
</dbReference>
<dbReference type="PIRSF" id="PIRSF000126">
    <property type="entry name" value="11-beta-HSD1"/>
    <property type="match status" value="1"/>
</dbReference>
<proteinExistence type="inferred from homology"/>
<comment type="similarity">
    <text evidence="1 3">Belongs to the short-chain dehydrogenases/reductases (SDR) family.</text>
</comment>